<keyword evidence="2" id="KW-1185">Reference proteome</keyword>
<feature type="non-terminal residue" evidence="1">
    <location>
        <position position="157"/>
    </location>
</feature>
<comment type="caution">
    <text evidence="1">The sequence shown here is derived from an EMBL/GenBank/DDBJ whole genome shotgun (WGS) entry which is preliminary data.</text>
</comment>
<proteinExistence type="predicted"/>
<organism evidence="1 2">
    <name type="scientific">Homarus americanus</name>
    <name type="common">American lobster</name>
    <dbReference type="NCBI Taxonomy" id="6706"/>
    <lineage>
        <taxon>Eukaryota</taxon>
        <taxon>Metazoa</taxon>
        <taxon>Ecdysozoa</taxon>
        <taxon>Arthropoda</taxon>
        <taxon>Crustacea</taxon>
        <taxon>Multicrustacea</taxon>
        <taxon>Malacostraca</taxon>
        <taxon>Eumalacostraca</taxon>
        <taxon>Eucarida</taxon>
        <taxon>Decapoda</taxon>
        <taxon>Pleocyemata</taxon>
        <taxon>Astacidea</taxon>
        <taxon>Nephropoidea</taxon>
        <taxon>Nephropidae</taxon>
        <taxon>Homarus</taxon>
    </lineage>
</organism>
<accession>A0A8J5K0T2</accession>
<evidence type="ECO:0000313" key="2">
    <source>
        <dbReference type="Proteomes" id="UP000747542"/>
    </source>
</evidence>
<sequence length="157" mass="18189">LLDSALSYCDNLARVLYEAVKWRLGPFLEIPDIVAASFSDPRFKFEWLLSQDKKKKSFDTSKQFLWNLTPSVNHLNPRKVYKRGLAFFPPCLLQLKDPMVYWRDSPPKIAPPEAPGQRCFGLHSHFSTAKKVQLGVASFRELLLIKSNKYILYDQLQ</sequence>
<reference evidence="1" key="1">
    <citation type="journal article" date="2021" name="Sci. Adv.">
        <title>The American lobster genome reveals insights on longevity, neural, and immune adaptations.</title>
        <authorList>
            <person name="Polinski J.M."/>
            <person name="Zimin A.V."/>
            <person name="Clark K.F."/>
            <person name="Kohn A.B."/>
            <person name="Sadowski N."/>
            <person name="Timp W."/>
            <person name="Ptitsyn A."/>
            <person name="Khanna P."/>
            <person name="Romanova D.Y."/>
            <person name="Williams P."/>
            <person name="Greenwood S.J."/>
            <person name="Moroz L.L."/>
            <person name="Walt D.R."/>
            <person name="Bodnar A.G."/>
        </authorList>
    </citation>
    <scope>NUCLEOTIDE SEQUENCE</scope>
    <source>
        <strain evidence="1">GMGI-L3</strain>
    </source>
</reference>
<gene>
    <name evidence="1" type="ORF">Hamer_G001940</name>
</gene>
<protein>
    <submittedName>
        <fullName evidence="1">Uncharacterized protein</fullName>
    </submittedName>
</protein>
<feature type="non-terminal residue" evidence="1">
    <location>
        <position position="1"/>
    </location>
</feature>
<dbReference type="EMBL" id="JAHLQT010026502">
    <property type="protein sequence ID" value="KAG7162924.1"/>
    <property type="molecule type" value="Genomic_DNA"/>
</dbReference>
<dbReference type="Proteomes" id="UP000747542">
    <property type="component" value="Unassembled WGS sequence"/>
</dbReference>
<name>A0A8J5K0T2_HOMAM</name>
<evidence type="ECO:0000313" key="1">
    <source>
        <dbReference type="EMBL" id="KAG7162924.1"/>
    </source>
</evidence>
<dbReference type="AlphaFoldDB" id="A0A8J5K0T2"/>